<sequence length="201" mass="22021">MKTIAIFGGTGMTGECAVKHALSRGFTVKVLYRNEATVPDAFKENVVLVKGDVTCADDVKKVIDGVDAVCVVLGTRNKLEPTTEMSRGTQNIIDSMKHCGVDRISVCLSTFLLRSPSEVPPIFTDLNNEHKRMLEIVKNSGLNYVCVLPPHISSDPPGEVDISHDKPISRQISKYDLGKFLIESLVHPEYFGTICCIANKV</sequence>
<dbReference type="EMBL" id="GDAI01000854">
    <property type="protein sequence ID" value="JAI16749.1"/>
    <property type="molecule type" value="mRNA"/>
</dbReference>
<dbReference type="PANTHER" id="PTHR43355:SF2">
    <property type="entry name" value="FLAVIN REDUCTASE (NADPH)"/>
    <property type="match status" value="1"/>
</dbReference>
<dbReference type="InterPro" id="IPR036291">
    <property type="entry name" value="NAD(P)-bd_dom_sf"/>
</dbReference>
<protein>
    <submittedName>
        <fullName evidence="2">Putative nmra-like family</fullName>
    </submittedName>
</protein>
<dbReference type="Pfam" id="PF13460">
    <property type="entry name" value="NAD_binding_10"/>
    <property type="match status" value="1"/>
</dbReference>
<evidence type="ECO:0000313" key="2">
    <source>
        <dbReference type="EMBL" id="JAI16749.1"/>
    </source>
</evidence>
<name>A0A0K8TQW4_TABBR</name>
<accession>A0A0K8TQW4</accession>
<dbReference type="AlphaFoldDB" id="A0A0K8TQW4"/>
<organism evidence="2">
    <name type="scientific">Tabanus bromius</name>
    <name type="common">Band-eyed brown horse fly</name>
    <dbReference type="NCBI Taxonomy" id="304241"/>
    <lineage>
        <taxon>Eukaryota</taxon>
        <taxon>Metazoa</taxon>
        <taxon>Ecdysozoa</taxon>
        <taxon>Arthropoda</taxon>
        <taxon>Hexapoda</taxon>
        <taxon>Insecta</taxon>
        <taxon>Pterygota</taxon>
        <taxon>Neoptera</taxon>
        <taxon>Endopterygota</taxon>
        <taxon>Diptera</taxon>
        <taxon>Brachycera</taxon>
        <taxon>Tabanomorpha</taxon>
        <taxon>Tabanoidea</taxon>
        <taxon>Tabanidae</taxon>
        <taxon>Tabanus</taxon>
    </lineage>
</organism>
<proteinExistence type="evidence at transcript level"/>
<dbReference type="GO" id="GO:0004074">
    <property type="term" value="F:biliverdin reductase [NAD(P)H] activity"/>
    <property type="evidence" value="ECO:0007669"/>
    <property type="project" value="TreeGrafter"/>
</dbReference>
<dbReference type="InterPro" id="IPR051606">
    <property type="entry name" value="Polyketide_Oxido-like"/>
</dbReference>
<dbReference type="PANTHER" id="PTHR43355">
    <property type="entry name" value="FLAVIN REDUCTASE (NADPH)"/>
    <property type="match status" value="1"/>
</dbReference>
<dbReference type="InterPro" id="IPR016040">
    <property type="entry name" value="NAD(P)-bd_dom"/>
</dbReference>
<dbReference type="Gene3D" id="3.40.50.720">
    <property type="entry name" value="NAD(P)-binding Rossmann-like Domain"/>
    <property type="match status" value="1"/>
</dbReference>
<dbReference type="SUPFAM" id="SSF51735">
    <property type="entry name" value="NAD(P)-binding Rossmann-fold domains"/>
    <property type="match status" value="1"/>
</dbReference>
<reference evidence="2" key="1">
    <citation type="journal article" date="2015" name="Insect Biochem. Mol. Biol.">
        <title>An insight into the sialome of the horse fly, Tabanus bromius.</title>
        <authorList>
            <person name="Ribeiro J.M."/>
            <person name="Kazimirova M."/>
            <person name="Takac P."/>
            <person name="Andersen J.F."/>
            <person name="Francischetti I.M."/>
        </authorList>
    </citation>
    <scope>NUCLEOTIDE SEQUENCE</scope>
</reference>
<dbReference type="CDD" id="cd05244">
    <property type="entry name" value="BVR-B_like_SDR_a"/>
    <property type="match status" value="1"/>
</dbReference>
<feature type="domain" description="NAD(P)-binding" evidence="1">
    <location>
        <begin position="8"/>
        <end position="188"/>
    </location>
</feature>
<evidence type="ECO:0000259" key="1">
    <source>
        <dbReference type="Pfam" id="PF13460"/>
    </source>
</evidence>
<dbReference type="GO" id="GO:0042602">
    <property type="term" value="F:riboflavin reductase (NADPH) activity"/>
    <property type="evidence" value="ECO:0007669"/>
    <property type="project" value="TreeGrafter"/>
</dbReference>